<name>A0A643BWY4_BALPH</name>
<dbReference type="OrthoDB" id="9716397at2759"/>
<evidence type="ECO:0000256" key="1">
    <source>
        <dbReference type="SAM" id="MobiDB-lite"/>
    </source>
</evidence>
<feature type="compositionally biased region" description="Low complexity" evidence="1">
    <location>
        <begin position="98"/>
        <end position="113"/>
    </location>
</feature>
<dbReference type="PANTHER" id="PTHR37876">
    <property type="entry name" value="PROTEIN GAR2-LIKE"/>
    <property type="match status" value="1"/>
</dbReference>
<organism evidence="2 3">
    <name type="scientific">Balaenoptera physalus</name>
    <name type="common">Fin whale</name>
    <name type="synonym">Balaena physalus</name>
    <dbReference type="NCBI Taxonomy" id="9770"/>
    <lineage>
        <taxon>Eukaryota</taxon>
        <taxon>Metazoa</taxon>
        <taxon>Chordata</taxon>
        <taxon>Craniata</taxon>
        <taxon>Vertebrata</taxon>
        <taxon>Euteleostomi</taxon>
        <taxon>Mammalia</taxon>
        <taxon>Eutheria</taxon>
        <taxon>Laurasiatheria</taxon>
        <taxon>Artiodactyla</taxon>
        <taxon>Whippomorpha</taxon>
        <taxon>Cetacea</taxon>
        <taxon>Mysticeti</taxon>
        <taxon>Balaenopteridae</taxon>
        <taxon>Balaenoptera</taxon>
    </lineage>
</organism>
<dbReference type="Proteomes" id="UP000437017">
    <property type="component" value="Unassembled WGS sequence"/>
</dbReference>
<dbReference type="EMBL" id="SGJD01003794">
    <property type="protein sequence ID" value="KAB0392523.1"/>
    <property type="molecule type" value="Genomic_DNA"/>
</dbReference>
<dbReference type="PANTHER" id="PTHR37876:SF2">
    <property type="entry name" value="SPERMATID NUCLEAR TRANSITION PROTEIN 4"/>
    <property type="match status" value="1"/>
</dbReference>
<evidence type="ECO:0000313" key="2">
    <source>
        <dbReference type="EMBL" id="KAB0392523.1"/>
    </source>
</evidence>
<sequence>MTKVTRKPWEPRTVVVQSTPRIKGRKKKTLCQLRSRDGVKVPKTTTKVKRPLQEHSRKIIQTSATQSKKLKKENQKFLSVTMYVLYKNLNQSKKRNQNKWQNQNKRQNQTKTRSQPALEQETWRIPPLHITCAASN</sequence>
<accession>A0A643BWY4</accession>
<comment type="caution">
    <text evidence="2">The sequence shown here is derived from an EMBL/GenBank/DDBJ whole genome shotgun (WGS) entry which is preliminary data.</text>
</comment>
<proteinExistence type="predicted"/>
<evidence type="ECO:0000313" key="3">
    <source>
        <dbReference type="Proteomes" id="UP000437017"/>
    </source>
</evidence>
<dbReference type="AlphaFoldDB" id="A0A643BWY4"/>
<gene>
    <name evidence="2" type="ORF">E2I00_010074</name>
</gene>
<reference evidence="2 3" key="1">
    <citation type="journal article" date="2019" name="PLoS ONE">
        <title>Genomic analyses reveal an absence of contemporary introgressive admixture between fin whales and blue whales, despite known hybrids.</title>
        <authorList>
            <person name="Westbury M.V."/>
            <person name="Petersen B."/>
            <person name="Lorenzen E.D."/>
        </authorList>
    </citation>
    <scope>NUCLEOTIDE SEQUENCE [LARGE SCALE GENOMIC DNA]</scope>
    <source>
        <strain evidence="2">FinWhale-01</strain>
    </source>
</reference>
<protein>
    <submittedName>
        <fullName evidence="2">Uncharacterized protein</fullName>
    </submittedName>
</protein>
<dbReference type="InterPro" id="IPR040433">
    <property type="entry name" value="Spermatid_TP"/>
</dbReference>
<keyword evidence="3" id="KW-1185">Reference proteome</keyword>
<feature type="region of interest" description="Disordered" evidence="1">
    <location>
        <begin position="92"/>
        <end position="123"/>
    </location>
</feature>